<proteinExistence type="predicted"/>
<feature type="region of interest" description="Disordered" evidence="1">
    <location>
        <begin position="1"/>
        <end position="33"/>
    </location>
</feature>
<protein>
    <submittedName>
        <fullName evidence="3">Uncharacterized protein</fullName>
    </submittedName>
</protein>
<organism evidence="2 3">
    <name type="scientific">Romanomermis culicivorax</name>
    <name type="common">Nematode worm</name>
    <dbReference type="NCBI Taxonomy" id="13658"/>
    <lineage>
        <taxon>Eukaryota</taxon>
        <taxon>Metazoa</taxon>
        <taxon>Ecdysozoa</taxon>
        <taxon>Nematoda</taxon>
        <taxon>Enoplea</taxon>
        <taxon>Dorylaimia</taxon>
        <taxon>Mermithida</taxon>
        <taxon>Mermithoidea</taxon>
        <taxon>Mermithidae</taxon>
        <taxon>Romanomermis</taxon>
    </lineage>
</organism>
<evidence type="ECO:0000313" key="3">
    <source>
        <dbReference type="WBParaSite" id="nRc.2.0.1.t39325-RA"/>
    </source>
</evidence>
<dbReference type="WBParaSite" id="nRc.2.0.1.t39325-RA">
    <property type="protein sequence ID" value="nRc.2.0.1.t39325-RA"/>
    <property type="gene ID" value="nRc.2.0.1.g39325"/>
</dbReference>
<reference evidence="3" key="1">
    <citation type="submission" date="2022-11" db="UniProtKB">
        <authorList>
            <consortium name="WormBaseParasite"/>
        </authorList>
    </citation>
    <scope>IDENTIFICATION</scope>
</reference>
<dbReference type="AlphaFoldDB" id="A0A915KKN4"/>
<dbReference type="Proteomes" id="UP000887565">
    <property type="component" value="Unplaced"/>
</dbReference>
<feature type="compositionally biased region" description="Polar residues" evidence="1">
    <location>
        <begin position="1"/>
        <end position="32"/>
    </location>
</feature>
<evidence type="ECO:0000313" key="2">
    <source>
        <dbReference type="Proteomes" id="UP000887565"/>
    </source>
</evidence>
<evidence type="ECO:0000256" key="1">
    <source>
        <dbReference type="SAM" id="MobiDB-lite"/>
    </source>
</evidence>
<sequence>HFTTAQQTTVTELYPTTSTEKRTPNFSTVKQTKSIDRASSSSISSLIQGEVISDKTGVGATGRSIDRKSWKFDMQAMHNFLYVTVVAGDEDSPLAKTTTIGNNLAFEKNPNDQG</sequence>
<keyword evidence="2" id="KW-1185">Reference proteome</keyword>
<name>A0A915KKN4_ROMCU</name>
<accession>A0A915KKN4</accession>